<keyword evidence="3" id="KW-1185">Reference proteome</keyword>
<accession>A0A5M6ISZ1</accession>
<name>A0A5M6ISZ1_9PROT</name>
<dbReference type="EMBL" id="VWPK01000025">
    <property type="protein sequence ID" value="KAA5611019.1"/>
    <property type="molecule type" value="Genomic_DNA"/>
</dbReference>
<comment type="caution">
    <text evidence="2">The sequence shown here is derived from an EMBL/GenBank/DDBJ whole genome shotgun (WGS) entry which is preliminary data.</text>
</comment>
<evidence type="ECO:0000256" key="1">
    <source>
        <dbReference type="SAM" id="MobiDB-lite"/>
    </source>
</evidence>
<feature type="compositionally biased region" description="Acidic residues" evidence="1">
    <location>
        <begin position="77"/>
        <end position="97"/>
    </location>
</feature>
<feature type="region of interest" description="Disordered" evidence="1">
    <location>
        <begin position="71"/>
        <end position="97"/>
    </location>
</feature>
<evidence type="ECO:0000313" key="3">
    <source>
        <dbReference type="Proteomes" id="UP000325255"/>
    </source>
</evidence>
<proteinExistence type="predicted"/>
<gene>
    <name evidence="2" type="ORF">F1189_16545</name>
</gene>
<evidence type="ECO:0000313" key="2">
    <source>
        <dbReference type="EMBL" id="KAA5611019.1"/>
    </source>
</evidence>
<protein>
    <submittedName>
        <fullName evidence="2">Uncharacterized protein</fullName>
    </submittedName>
</protein>
<dbReference type="Proteomes" id="UP000325255">
    <property type="component" value="Unassembled WGS sequence"/>
</dbReference>
<dbReference type="AlphaFoldDB" id="A0A5M6ISZ1"/>
<sequence>MAPKTETTAVELDPGEVALVVGEESGSMSVRVVAASDVDTDATDLSAAPEIVLALAMRLLKDPDFHDEVLDWYYEHQDEDDDEEEEEEEEEDGEKEK</sequence>
<dbReference type="RefSeq" id="WP_150041942.1">
    <property type="nucleotide sequence ID" value="NZ_OW485601.1"/>
</dbReference>
<organism evidence="2 3">
    <name type="scientific">Rhodovastum atsumiense</name>
    <dbReference type="NCBI Taxonomy" id="504468"/>
    <lineage>
        <taxon>Bacteria</taxon>
        <taxon>Pseudomonadati</taxon>
        <taxon>Pseudomonadota</taxon>
        <taxon>Alphaproteobacteria</taxon>
        <taxon>Acetobacterales</taxon>
        <taxon>Acetobacteraceae</taxon>
        <taxon>Rhodovastum</taxon>
    </lineage>
</organism>
<reference evidence="2 3" key="1">
    <citation type="submission" date="2019-09" db="EMBL/GenBank/DDBJ databases">
        <title>Genome sequence of Rhodovastum atsumiense, a diverse member of the Acetobacteraceae family of non-sulfur purple photosynthetic bacteria.</title>
        <authorList>
            <person name="Meyer T."/>
            <person name="Kyndt J."/>
        </authorList>
    </citation>
    <scope>NUCLEOTIDE SEQUENCE [LARGE SCALE GENOMIC DNA]</scope>
    <source>
        <strain evidence="2 3">DSM 21279</strain>
    </source>
</reference>